<evidence type="ECO:0000256" key="5">
    <source>
        <dbReference type="ARBA" id="ARBA00058118"/>
    </source>
</evidence>
<evidence type="ECO:0000259" key="10">
    <source>
        <dbReference type="Pfam" id="PF03807"/>
    </source>
</evidence>
<proteinExistence type="inferred from homology"/>
<dbReference type="HAMAP" id="MF_01925">
    <property type="entry name" value="P5C_reductase"/>
    <property type="match status" value="1"/>
</dbReference>
<dbReference type="Pfam" id="PF03807">
    <property type="entry name" value="F420_oxidored"/>
    <property type="match status" value="1"/>
</dbReference>
<evidence type="ECO:0000313" key="13">
    <source>
        <dbReference type="Proteomes" id="UP000009311"/>
    </source>
</evidence>
<dbReference type="RefSeq" id="WP_009560051.1">
    <property type="nucleotide sequence ID" value="NZ_AYZN01000005.1"/>
</dbReference>
<comment type="subcellular location">
    <subcellularLocation>
        <location evidence="6">Cytoplasm</location>
    </subcellularLocation>
</comment>
<dbReference type="InterPro" id="IPR053790">
    <property type="entry name" value="P5CR-like_CS"/>
</dbReference>
<keyword evidence="4 6" id="KW-0560">Oxidoreductase</keyword>
<dbReference type="OrthoDB" id="9805754at2"/>
<comment type="catalytic activity">
    <reaction evidence="6 9">
        <text>L-proline + NADP(+) = (S)-1-pyrroline-5-carboxylate + NADPH + 2 H(+)</text>
        <dbReference type="Rhea" id="RHEA:14109"/>
        <dbReference type="ChEBI" id="CHEBI:15378"/>
        <dbReference type="ChEBI" id="CHEBI:17388"/>
        <dbReference type="ChEBI" id="CHEBI:57783"/>
        <dbReference type="ChEBI" id="CHEBI:58349"/>
        <dbReference type="ChEBI" id="CHEBI:60039"/>
        <dbReference type="EC" id="1.5.1.2"/>
    </reaction>
</comment>
<evidence type="ECO:0000313" key="12">
    <source>
        <dbReference type="EMBL" id="CCI85499.1"/>
    </source>
</evidence>
<dbReference type="SUPFAM" id="SSF51735">
    <property type="entry name" value="NAD(P)-binding Rossmann-fold domains"/>
    <property type="match status" value="1"/>
</dbReference>
<comment type="similarity">
    <text evidence="1 6 9">Belongs to the pyrroline-5-carboxylate reductase family.</text>
</comment>
<dbReference type="AlphaFoldDB" id="I7KLP2"/>
<dbReference type="UniPathway" id="UPA00098">
    <property type="reaction ID" value="UER00361"/>
</dbReference>
<accession>I7KLP2</accession>
<feature type="domain" description="Pyrroline-5-carboxylate reductase catalytic N-terminal" evidence="10">
    <location>
        <begin position="3"/>
        <end position="95"/>
    </location>
</feature>
<dbReference type="PROSITE" id="PS00430">
    <property type="entry name" value="TONB_DEPENDENT_REC_1"/>
    <property type="match status" value="1"/>
</dbReference>
<evidence type="ECO:0000256" key="4">
    <source>
        <dbReference type="ARBA" id="ARBA00023002"/>
    </source>
</evidence>
<evidence type="ECO:0000256" key="9">
    <source>
        <dbReference type="RuleBase" id="RU003903"/>
    </source>
</evidence>
<dbReference type="InterPro" id="IPR036291">
    <property type="entry name" value="NAD(P)-bd_dom_sf"/>
</dbReference>
<dbReference type="InterPro" id="IPR010916">
    <property type="entry name" value="TonB_box_CS"/>
</dbReference>
<evidence type="ECO:0000256" key="8">
    <source>
        <dbReference type="PIRSR" id="PIRSR000193-1"/>
    </source>
</evidence>
<dbReference type="InterPro" id="IPR028939">
    <property type="entry name" value="P5C_Rdtase_cat_N"/>
</dbReference>
<dbReference type="InterPro" id="IPR008927">
    <property type="entry name" value="6-PGluconate_DH-like_C_sf"/>
</dbReference>
<gene>
    <name evidence="6" type="primary">proC</name>
    <name evidence="12" type="ORF">BN53_05275</name>
</gene>
<comment type="function">
    <text evidence="5 6">Catalyzes the reduction of 1-pyrroline-5-carboxylate (PCA) to L-proline.</text>
</comment>
<keyword evidence="6 9" id="KW-0028">Amino-acid biosynthesis</keyword>
<dbReference type="Gene3D" id="3.40.50.720">
    <property type="entry name" value="NAD(P)-binding Rossmann-like Domain"/>
    <property type="match status" value="1"/>
</dbReference>
<dbReference type="NCBIfam" id="TIGR00112">
    <property type="entry name" value="proC"/>
    <property type="match status" value="1"/>
</dbReference>
<dbReference type="GO" id="GO:0055129">
    <property type="term" value="P:L-proline biosynthetic process"/>
    <property type="evidence" value="ECO:0007669"/>
    <property type="project" value="UniProtKB-UniRule"/>
</dbReference>
<evidence type="ECO:0000256" key="6">
    <source>
        <dbReference type="HAMAP-Rule" id="MF_01925"/>
    </source>
</evidence>
<comment type="caution">
    <text evidence="12">The sequence shown here is derived from an EMBL/GenBank/DDBJ whole genome shotgun (WGS) entry which is preliminary data.</text>
</comment>
<dbReference type="STRING" id="1423790.BN53_05275"/>
<dbReference type="PROSITE" id="PS00521">
    <property type="entry name" value="P5CR"/>
    <property type="match status" value="1"/>
</dbReference>
<reference evidence="12 13" key="1">
    <citation type="submission" date="2012-06" db="EMBL/GenBank/DDBJ databases">
        <title>Draft Genome Sequence of Lactobacillus pasteurii CRBIP 24.76T.</title>
        <authorList>
            <person name="Cousin S."/>
            <person name="Bouchier C."/>
            <person name="Loux V."/>
            <person name="Ma L."/>
            <person name="Creno S."/>
            <person name="Bizet C."/>
            <person name="Clermont D."/>
        </authorList>
    </citation>
    <scope>NUCLEOTIDE SEQUENCE [LARGE SCALE GENOMIC DNA]</scope>
    <source>
        <strain evidence="13">CRBIP 24.76T</strain>
    </source>
</reference>
<dbReference type="Pfam" id="PF14748">
    <property type="entry name" value="P5CR_dimer"/>
    <property type="match status" value="1"/>
</dbReference>
<evidence type="ECO:0000256" key="2">
    <source>
        <dbReference type="ARBA" id="ARBA00022650"/>
    </source>
</evidence>
<dbReference type="Gene3D" id="1.10.3730.10">
    <property type="entry name" value="ProC C-terminal domain-like"/>
    <property type="match status" value="1"/>
</dbReference>
<comment type="catalytic activity">
    <reaction evidence="6">
        <text>L-proline + NAD(+) = (S)-1-pyrroline-5-carboxylate + NADH + 2 H(+)</text>
        <dbReference type="Rhea" id="RHEA:14105"/>
        <dbReference type="ChEBI" id="CHEBI:15378"/>
        <dbReference type="ChEBI" id="CHEBI:17388"/>
        <dbReference type="ChEBI" id="CHEBI:57540"/>
        <dbReference type="ChEBI" id="CHEBI:57945"/>
        <dbReference type="ChEBI" id="CHEBI:60039"/>
        <dbReference type="EC" id="1.5.1.2"/>
    </reaction>
</comment>
<dbReference type="PANTHER" id="PTHR11645:SF0">
    <property type="entry name" value="PYRROLINE-5-CARBOXYLATE REDUCTASE 3"/>
    <property type="match status" value="1"/>
</dbReference>
<evidence type="ECO:0000256" key="1">
    <source>
        <dbReference type="ARBA" id="ARBA00005525"/>
    </source>
</evidence>
<evidence type="ECO:0000256" key="7">
    <source>
        <dbReference type="NCBIfam" id="TIGR00112"/>
    </source>
</evidence>
<dbReference type="GO" id="GO:0005737">
    <property type="term" value="C:cytoplasm"/>
    <property type="evidence" value="ECO:0007669"/>
    <property type="project" value="UniProtKB-SubCell"/>
</dbReference>
<keyword evidence="6" id="KW-0963">Cytoplasm</keyword>
<dbReference type="PIRSF" id="PIRSF000193">
    <property type="entry name" value="Pyrrol-5-carb_rd"/>
    <property type="match status" value="1"/>
</dbReference>
<dbReference type="FunFam" id="1.10.3730.10:FF:000001">
    <property type="entry name" value="Pyrroline-5-carboxylate reductase"/>
    <property type="match status" value="1"/>
</dbReference>
<dbReference type="EMBL" id="CAKD01000022">
    <property type="protein sequence ID" value="CCI85499.1"/>
    <property type="molecule type" value="Genomic_DNA"/>
</dbReference>
<dbReference type="SUPFAM" id="SSF48179">
    <property type="entry name" value="6-phosphogluconate dehydrogenase C-terminal domain-like"/>
    <property type="match status" value="1"/>
</dbReference>
<evidence type="ECO:0000259" key="11">
    <source>
        <dbReference type="Pfam" id="PF14748"/>
    </source>
</evidence>
<feature type="domain" description="Pyrroline-5-carboxylate reductase dimerisation" evidence="11">
    <location>
        <begin position="157"/>
        <end position="256"/>
    </location>
</feature>
<evidence type="ECO:0000256" key="3">
    <source>
        <dbReference type="ARBA" id="ARBA00022857"/>
    </source>
</evidence>
<organism evidence="12 13">
    <name type="scientific">Lactobacillus pasteurii DSM 23907 = CRBIP 24.76</name>
    <dbReference type="NCBI Taxonomy" id="1423790"/>
    <lineage>
        <taxon>Bacteria</taxon>
        <taxon>Bacillati</taxon>
        <taxon>Bacillota</taxon>
        <taxon>Bacilli</taxon>
        <taxon>Lactobacillales</taxon>
        <taxon>Lactobacillaceae</taxon>
        <taxon>Lactobacillus</taxon>
    </lineage>
</organism>
<feature type="binding site" evidence="8">
    <location>
        <begin position="7"/>
        <end position="12"/>
    </location>
    <ligand>
        <name>NADP(+)</name>
        <dbReference type="ChEBI" id="CHEBI:58349"/>
    </ligand>
</feature>
<dbReference type="GO" id="GO:0004735">
    <property type="term" value="F:pyrroline-5-carboxylate reductase activity"/>
    <property type="evidence" value="ECO:0007669"/>
    <property type="project" value="UniProtKB-UniRule"/>
</dbReference>
<keyword evidence="13" id="KW-1185">Reference proteome</keyword>
<protein>
    <recommendedName>
        <fullName evidence="6 7">Pyrroline-5-carboxylate reductase</fullName>
        <shortName evidence="6">P5C reductase</shortName>
        <shortName evidence="6">P5CR</shortName>
        <ecNumber evidence="6 7">1.5.1.2</ecNumber>
    </recommendedName>
    <alternativeName>
        <fullName evidence="6">PCA reductase</fullName>
    </alternativeName>
</protein>
<keyword evidence="3 6" id="KW-0521">NADP</keyword>
<comment type="pathway">
    <text evidence="6 9">Amino-acid biosynthesis; L-proline biosynthesis; L-proline from L-glutamate 5-semialdehyde: step 1/1.</text>
</comment>
<dbReference type="PATRIC" id="fig|1423790.3.peg.1463"/>
<dbReference type="PANTHER" id="PTHR11645">
    <property type="entry name" value="PYRROLINE-5-CARBOXYLATE REDUCTASE"/>
    <property type="match status" value="1"/>
</dbReference>
<dbReference type="Proteomes" id="UP000009311">
    <property type="component" value="Unassembled WGS sequence"/>
</dbReference>
<dbReference type="EC" id="1.5.1.2" evidence="6 7"/>
<dbReference type="InterPro" id="IPR029036">
    <property type="entry name" value="P5CR_dimer"/>
</dbReference>
<name>I7KLP2_9LACO</name>
<dbReference type="InterPro" id="IPR000304">
    <property type="entry name" value="Pyrroline-COOH_reductase"/>
</dbReference>
<keyword evidence="2 6" id="KW-0641">Proline biosynthesis</keyword>
<dbReference type="eggNOG" id="COG0345">
    <property type="taxonomic scope" value="Bacteria"/>
</dbReference>
<sequence length="257" mass="27084">MKKIAIIGVGHMGGAILTGLAKTKKYQLLAENHVNKRVSQLTDKYNCQLVYSISDLAKLIPDLVVITTPAAATMEIVQKLTILNKDTIIVSAAAGHSLKDYQAKLAGYQIARCIPNIPVSVNSGLTGIYYPDDLAPAAKDFINEVFHDLGEVVEVAEEQLSIVGTIAGCGPAFVDVFMDALADSGVLNGLARELANQIAAGMVKGAAQLALDSHLHPALLKDQVCSPGGTTIKGVTSLEENGFRHAVIEAVNAANQN</sequence>